<organism evidence="2 3">
    <name type="scientific">Symbiodinium natans</name>
    <dbReference type="NCBI Taxonomy" id="878477"/>
    <lineage>
        <taxon>Eukaryota</taxon>
        <taxon>Sar</taxon>
        <taxon>Alveolata</taxon>
        <taxon>Dinophyceae</taxon>
        <taxon>Suessiales</taxon>
        <taxon>Symbiodiniaceae</taxon>
        <taxon>Symbiodinium</taxon>
    </lineage>
</organism>
<feature type="transmembrane region" description="Helical" evidence="1">
    <location>
        <begin position="486"/>
        <end position="506"/>
    </location>
</feature>
<feature type="transmembrane region" description="Helical" evidence="1">
    <location>
        <begin position="279"/>
        <end position="300"/>
    </location>
</feature>
<feature type="transmembrane region" description="Helical" evidence="1">
    <location>
        <begin position="110"/>
        <end position="137"/>
    </location>
</feature>
<evidence type="ECO:0000313" key="3">
    <source>
        <dbReference type="Proteomes" id="UP000604046"/>
    </source>
</evidence>
<feature type="transmembrane region" description="Helical" evidence="1">
    <location>
        <begin position="251"/>
        <end position="273"/>
    </location>
</feature>
<feature type="transmembrane region" description="Helical" evidence="1">
    <location>
        <begin position="456"/>
        <end position="474"/>
    </location>
</feature>
<protein>
    <submittedName>
        <fullName evidence="2">Uncharacterized protein</fullName>
    </submittedName>
</protein>
<gene>
    <name evidence="2" type="ORF">SNAT2548_LOCUS33730</name>
</gene>
<dbReference type="AlphaFoldDB" id="A0A812V270"/>
<proteinExistence type="predicted"/>
<reference evidence="2" key="1">
    <citation type="submission" date="2021-02" db="EMBL/GenBank/DDBJ databases">
        <authorList>
            <person name="Dougan E. K."/>
            <person name="Rhodes N."/>
            <person name="Thang M."/>
            <person name="Chan C."/>
        </authorList>
    </citation>
    <scope>NUCLEOTIDE SEQUENCE</scope>
</reference>
<feature type="transmembrane region" description="Helical" evidence="1">
    <location>
        <begin position="386"/>
        <end position="408"/>
    </location>
</feature>
<sequence length="517" mass="57656">MAAQADPDANVHAAAPLAVAIGQPEEASSEADRDQIETLFIDHISGMEVLDPSLVRATHAHRALRLLGRPLRGGLRTVPQGENLYRQSRVASHIQDFWSHSWHGNQKFKVLLLMLLYNGPAAAIAGTVASFLPLLVHGYLPAIEQTEKNGVGDVLRFSPWSTASGVFVFTLTLLFWPSQRSIFLDRMCINQVDVGLKLQGLVSMAGILKQATSLLVVWDETYMQRLWCVLELAAFWKSHAQPETCLSMWPVLIGPLFLALAISAVATLLLWILTPSLTLSVAAAVFLGRCLGFYIAGAMLREHYHALDQLSTQLETFSVSSTHCNCCSVGHVRQDGRQISICDREVVMRCMEKWFGTLSQFEHEVKTAIRPLIYQKLGSWLLPYRWLLITSTPLLWGFVDMAAARVWANDWRAAFDLALFGIAWWLSVYPAVIVWTLMAARRLRFKVKYAWLDRGASLLLSVLMTMATLALNLMHMTMRLALPPLVAGPSFLLITSVMAVITWRACATSELRPRMSA</sequence>
<accession>A0A812V270</accession>
<evidence type="ECO:0000256" key="1">
    <source>
        <dbReference type="SAM" id="Phobius"/>
    </source>
</evidence>
<comment type="caution">
    <text evidence="2">The sequence shown here is derived from an EMBL/GenBank/DDBJ whole genome shotgun (WGS) entry which is preliminary data.</text>
</comment>
<keyword evidence="1" id="KW-0812">Transmembrane</keyword>
<dbReference type="Proteomes" id="UP000604046">
    <property type="component" value="Unassembled WGS sequence"/>
</dbReference>
<dbReference type="EMBL" id="CAJNDS010002775">
    <property type="protein sequence ID" value="CAE7592517.1"/>
    <property type="molecule type" value="Genomic_DNA"/>
</dbReference>
<name>A0A812V270_9DINO</name>
<keyword evidence="1" id="KW-1133">Transmembrane helix</keyword>
<feature type="transmembrane region" description="Helical" evidence="1">
    <location>
        <begin position="157"/>
        <end position="176"/>
    </location>
</feature>
<keyword evidence="1" id="KW-0472">Membrane</keyword>
<keyword evidence="3" id="KW-1185">Reference proteome</keyword>
<evidence type="ECO:0000313" key="2">
    <source>
        <dbReference type="EMBL" id="CAE7592517.1"/>
    </source>
</evidence>
<feature type="transmembrane region" description="Helical" evidence="1">
    <location>
        <begin position="414"/>
        <end position="435"/>
    </location>
</feature>